<evidence type="ECO:0000313" key="1">
    <source>
        <dbReference type="EMBL" id="KDO45181.1"/>
    </source>
</evidence>
<organism evidence="1 2">
    <name type="scientific">Citrus sinensis</name>
    <name type="common">Sweet orange</name>
    <name type="synonym">Citrus aurantium var. sinensis</name>
    <dbReference type="NCBI Taxonomy" id="2711"/>
    <lineage>
        <taxon>Eukaryota</taxon>
        <taxon>Viridiplantae</taxon>
        <taxon>Streptophyta</taxon>
        <taxon>Embryophyta</taxon>
        <taxon>Tracheophyta</taxon>
        <taxon>Spermatophyta</taxon>
        <taxon>Magnoliopsida</taxon>
        <taxon>eudicotyledons</taxon>
        <taxon>Gunneridae</taxon>
        <taxon>Pentapetalae</taxon>
        <taxon>rosids</taxon>
        <taxon>malvids</taxon>
        <taxon>Sapindales</taxon>
        <taxon>Rutaceae</taxon>
        <taxon>Aurantioideae</taxon>
        <taxon>Citrus</taxon>
    </lineage>
</organism>
<gene>
    <name evidence="1" type="ORF">CISIN_1g0443002mg</name>
</gene>
<protein>
    <submittedName>
        <fullName evidence="1">Uncharacterized protein</fullName>
    </submittedName>
</protein>
<dbReference type="AlphaFoldDB" id="A0A067E2V6"/>
<dbReference type="Proteomes" id="UP000027120">
    <property type="component" value="Unassembled WGS sequence"/>
</dbReference>
<name>A0A067E2V6_CITSI</name>
<reference evidence="1 2" key="1">
    <citation type="submission" date="2014-04" db="EMBL/GenBank/DDBJ databases">
        <authorList>
            <consortium name="International Citrus Genome Consortium"/>
            <person name="Gmitter F."/>
            <person name="Chen C."/>
            <person name="Farmerie W."/>
            <person name="Harkins T."/>
            <person name="Desany B."/>
            <person name="Mohiuddin M."/>
            <person name="Kodira C."/>
            <person name="Borodovsky M."/>
            <person name="Lomsadze A."/>
            <person name="Burns P."/>
            <person name="Jenkins J."/>
            <person name="Prochnik S."/>
            <person name="Shu S."/>
            <person name="Chapman J."/>
            <person name="Pitluck S."/>
            <person name="Schmutz J."/>
            <person name="Rokhsar D."/>
        </authorList>
    </citation>
    <scope>NUCLEOTIDE SEQUENCE</scope>
</reference>
<accession>A0A067E2V6</accession>
<proteinExistence type="predicted"/>
<sequence length="17" mass="1983">MQGVNSLQFYLRITNAK</sequence>
<dbReference type="EMBL" id="KK785270">
    <property type="protein sequence ID" value="KDO45181.1"/>
    <property type="molecule type" value="Genomic_DNA"/>
</dbReference>
<feature type="non-terminal residue" evidence="1">
    <location>
        <position position="17"/>
    </location>
</feature>
<evidence type="ECO:0000313" key="2">
    <source>
        <dbReference type="Proteomes" id="UP000027120"/>
    </source>
</evidence>
<keyword evidence="2" id="KW-1185">Reference proteome</keyword>